<gene>
    <name evidence="2" type="ORF">BEN76_16385</name>
</gene>
<protein>
    <submittedName>
        <fullName evidence="2">Uncharacterized protein</fullName>
    </submittedName>
</protein>
<evidence type="ECO:0000256" key="1">
    <source>
        <dbReference type="SAM" id="MobiDB-lite"/>
    </source>
</evidence>
<dbReference type="EMBL" id="CP016897">
    <property type="protein sequence ID" value="APV37631.1"/>
    <property type="molecule type" value="Genomic_DNA"/>
</dbReference>
<geneLocation type="plasmid" evidence="3">
    <name>pgfj1</name>
</geneLocation>
<accession>A0A1P8EN08</accession>
<dbReference type="Proteomes" id="UP000185674">
    <property type="component" value="Plasmid pGFJ1"/>
</dbReference>
<organism evidence="2 3">
    <name type="scientific">Acinetobacter soli</name>
    <dbReference type="NCBI Taxonomy" id="487316"/>
    <lineage>
        <taxon>Bacteria</taxon>
        <taxon>Pseudomonadati</taxon>
        <taxon>Pseudomonadota</taxon>
        <taxon>Gammaproteobacteria</taxon>
        <taxon>Moraxellales</taxon>
        <taxon>Moraxellaceae</taxon>
        <taxon>Acinetobacter</taxon>
    </lineage>
</organism>
<keyword evidence="2" id="KW-0614">Plasmid</keyword>
<reference evidence="2 3" key="1">
    <citation type="submission" date="2016-08" db="EMBL/GenBank/DDBJ databases">
        <title>Complete genome sequence of Acinetobacter baylyi strain GFJ2.</title>
        <authorList>
            <person name="Tabata M."/>
            <person name="Kuboki S."/>
            <person name="Gibu N."/>
            <person name="Kinouchi Y."/>
            <person name="Vangnai A."/>
            <person name="Kasai D."/>
            <person name="Fukuda M."/>
        </authorList>
    </citation>
    <scope>NUCLEOTIDE SEQUENCE [LARGE SCALE GENOMIC DNA]</scope>
    <source>
        <strain evidence="2 3">GFJ2</strain>
        <plasmid evidence="3">Plasmid pgfj1</plasmid>
    </source>
</reference>
<name>A0A1P8EN08_9GAMM</name>
<evidence type="ECO:0000313" key="3">
    <source>
        <dbReference type="Proteomes" id="UP000185674"/>
    </source>
</evidence>
<evidence type="ECO:0000313" key="2">
    <source>
        <dbReference type="EMBL" id="APV37631.1"/>
    </source>
</evidence>
<dbReference type="AlphaFoldDB" id="A0A1P8EN08"/>
<sequence length="64" mass="7179">MVAEQKRVDRLGSKEPAHPKVSPFCPTIKIKGGREGPQKIGELFSVLDQRSVKTDWQCRPASPY</sequence>
<proteinExistence type="predicted"/>
<dbReference type="KEGG" id="asol:BEN76_16385"/>
<feature type="region of interest" description="Disordered" evidence="1">
    <location>
        <begin position="1"/>
        <end position="32"/>
    </location>
</feature>
<feature type="compositionally biased region" description="Basic and acidic residues" evidence="1">
    <location>
        <begin position="1"/>
        <end position="18"/>
    </location>
</feature>